<dbReference type="Proteomes" id="UP000607653">
    <property type="component" value="Unassembled WGS sequence"/>
</dbReference>
<dbReference type="EMBL" id="DUZY01000003">
    <property type="protein sequence ID" value="DAD32414.1"/>
    <property type="molecule type" value="Genomic_DNA"/>
</dbReference>
<sequence length="34" mass="4247">MVKKKERITYIYIYIYIFQILVMYGETFNLKPNL</sequence>
<evidence type="ECO:0000313" key="2">
    <source>
        <dbReference type="EMBL" id="DAD32414.1"/>
    </source>
</evidence>
<gene>
    <name evidence="2" type="ORF">HUJ06_011265</name>
</gene>
<accession>A0A822YE17</accession>
<keyword evidence="1" id="KW-0812">Transmembrane</keyword>
<keyword evidence="1" id="KW-1133">Transmembrane helix</keyword>
<name>A0A822YE17_NELNU</name>
<keyword evidence="1" id="KW-0472">Membrane</keyword>
<dbReference type="AlphaFoldDB" id="A0A822YE17"/>
<reference evidence="2 3" key="1">
    <citation type="journal article" date="2020" name="Mol. Biol. Evol.">
        <title>Distinct Expression and Methylation Patterns for Genes with Different Fates following a Single Whole-Genome Duplication in Flowering Plants.</title>
        <authorList>
            <person name="Shi T."/>
            <person name="Rahmani R.S."/>
            <person name="Gugger P.F."/>
            <person name="Wang M."/>
            <person name="Li H."/>
            <person name="Zhang Y."/>
            <person name="Li Z."/>
            <person name="Wang Q."/>
            <person name="Van de Peer Y."/>
            <person name="Marchal K."/>
            <person name="Chen J."/>
        </authorList>
    </citation>
    <scope>NUCLEOTIDE SEQUENCE [LARGE SCALE GENOMIC DNA]</scope>
    <source>
        <tissue evidence="2">Leaf</tissue>
    </source>
</reference>
<protein>
    <submittedName>
        <fullName evidence="2">Uncharacterized protein</fullName>
    </submittedName>
</protein>
<proteinExistence type="predicted"/>
<keyword evidence="3" id="KW-1185">Reference proteome</keyword>
<evidence type="ECO:0000256" key="1">
    <source>
        <dbReference type="SAM" id="Phobius"/>
    </source>
</evidence>
<evidence type="ECO:0000313" key="3">
    <source>
        <dbReference type="Proteomes" id="UP000607653"/>
    </source>
</evidence>
<organism evidence="2 3">
    <name type="scientific">Nelumbo nucifera</name>
    <name type="common">Sacred lotus</name>
    <dbReference type="NCBI Taxonomy" id="4432"/>
    <lineage>
        <taxon>Eukaryota</taxon>
        <taxon>Viridiplantae</taxon>
        <taxon>Streptophyta</taxon>
        <taxon>Embryophyta</taxon>
        <taxon>Tracheophyta</taxon>
        <taxon>Spermatophyta</taxon>
        <taxon>Magnoliopsida</taxon>
        <taxon>Proteales</taxon>
        <taxon>Nelumbonaceae</taxon>
        <taxon>Nelumbo</taxon>
    </lineage>
</organism>
<feature type="transmembrane region" description="Helical" evidence="1">
    <location>
        <begin position="7"/>
        <end position="25"/>
    </location>
</feature>
<comment type="caution">
    <text evidence="2">The sequence shown here is derived from an EMBL/GenBank/DDBJ whole genome shotgun (WGS) entry which is preliminary data.</text>
</comment>